<feature type="coiled-coil region" evidence="2">
    <location>
        <begin position="333"/>
        <end position="442"/>
    </location>
</feature>
<keyword evidence="1" id="KW-0677">Repeat</keyword>
<dbReference type="Pfam" id="PF02493">
    <property type="entry name" value="MORN"/>
    <property type="match status" value="3"/>
</dbReference>
<organism evidence="4 5">
    <name type="scientific">Hexamita inflata</name>
    <dbReference type="NCBI Taxonomy" id="28002"/>
    <lineage>
        <taxon>Eukaryota</taxon>
        <taxon>Metamonada</taxon>
        <taxon>Diplomonadida</taxon>
        <taxon>Hexamitidae</taxon>
        <taxon>Hexamitinae</taxon>
        <taxon>Hexamita</taxon>
    </lineage>
</organism>
<dbReference type="Gene3D" id="2.20.110.10">
    <property type="entry name" value="Histone H3 K4-specific methyltransferase SET7/9 N-terminal domain"/>
    <property type="match status" value="2"/>
</dbReference>
<feature type="coiled-coil region" evidence="2">
    <location>
        <begin position="943"/>
        <end position="981"/>
    </location>
</feature>
<feature type="coiled-coil region" evidence="2">
    <location>
        <begin position="469"/>
        <end position="609"/>
    </location>
</feature>
<dbReference type="SUPFAM" id="SSF82185">
    <property type="entry name" value="Histone H3 K4-specific methyltransferase SET7/9 N-terminal domain"/>
    <property type="match status" value="2"/>
</dbReference>
<feature type="region of interest" description="Disordered" evidence="3">
    <location>
        <begin position="1193"/>
        <end position="1213"/>
    </location>
</feature>
<dbReference type="Proteomes" id="UP001642409">
    <property type="component" value="Unassembled WGS sequence"/>
</dbReference>
<reference evidence="4 5" key="1">
    <citation type="submission" date="2024-07" db="EMBL/GenBank/DDBJ databases">
        <authorList>
            <person name="Akdeniz Z."/>
        </authorList>
    </citation>
    <scope>NUCLEOTIDE SEQUENCE [LARGE SCALE GENOMIC DNA]</scope>
</reference>
<proteinExistence type="predicted"/>
<protein>
    <submittedName>
        <fullName evidence="4">MORN_motif</fullName>
    </submittedName>
</protein>
<feature type="coiled-coil region" evidence="2">
    <location>
        <begin position="85"/>
        <end position="112"/>
    </location>
</feature>
<keyword evidence="2" id="KW-0175">Coiled coil</keyword>
<feature type="coiled-coil region" evidence="2">
    <location>
        <begin position="638"/>
        <end position="740"/>
    </location>
</feature>
<evidence type="ECO:0000256" key="1">
    <source>
        <dbReference type="ARBA" id="ARBA00022737"/>
    </source>
</evidence>
<dbReference type="PANTHER" id="PTHR46917">
    <property type="entry name" value="MORN REPEAT-CONTAINING PROTEIN 2"/>
    <property type="match status" value="1"/>
</dbReference>
<feature type="compositionally biased region" description="Basic and acidic residues" evidence="3">
    <location>
        <begin position="1203"/>
        <end position="1212"/>
    </location>
</feature>
<evidence type="ECO:0000313" key="4">
    <source>
        <dbReference type="EMBL" id="CAL5988806.1"/>
    </source>
</evidence>
<feature type="coiled-coil region" evidence="2">
    <location>
        <begin position="783"/>
        <end position="857"/>
    </location>
</feature>
<feature type="coiled-coil region" evidence="2">
    <location>
        <begin position="1016"/>
        <end position="1078"/>
    </location>
</feature>
<accession>A0ABP1H8J3</accession>
<dbReference type="PANTHER" id="PTHR46917:SF1">
    <property type="entry name" value="MORN REPEAT-CONTAINING PROTEIN 2"/>
    <property type="match status" value="1"/>
</dbReference>
<evidence type="ECO:0000256" key="2">
    <source>
        <dbReference type="SAM" id="Coils"/>
    </source>
</evidence>
<evidence type="ECO:0000313" key="5">
    <source>
        <dbReference type="Proteomes" id="UP001642409"/>
    </source>
</evidence>
<dbReference type="InterPro" id="IPR003409">
    <property type="entry name" value="MORN"/>
</dbReference>
<evidence type="ECO:0000256" key="3">
    <source>
        <dbReference type="SAM" id="MobiDB-lite"/>
    </source>
</evidence>
<name>A0ABP1H8J3_9EUKA</name>
<dbReference type="InterPro" id="IPR052849">
    <property type="entry name" value="MORN_repeat_protein"/>
</dbReference>
<keyword evidence="5" id="KW-1185">Reference proteome</keyword>
<gene>
    <name evidence="4" type="ORF">HINF_LOCUS10550</name>
</gene>
<comment type="caution">
    <text evidence="4">The sequence shown here is derived from an EMBL/GenBank/DDBJ whole genome shotgun (WGS) entry which is preliminary data.</text>
</comment>
<sequence length="1510" mass="177416">MTENPTIITENYQYIGQVINGQMHGKGVLVFNDGSYYSGQFVNNRFSGSDGTYVFLKTEMTGEFSNGDFYSGVLTHNNQQYQISNGNYKQILSQYKSNLQQEQEKIQIKNKQITIVDSNNSQKIVSFKNGIIVETIYSQVQQILVTPTYIYVGQTVNGQISGSGTLVFNDGTFYNGKFVQNRFSGSGTLQITSGTTMSGLFKDGDFISGQLQKSNSKNIEPVFEGNWKVYFPNLKIGSKLQDFYEQKQDKTQKIQVVDSTKPITEVVFYNGVLKLAQVQSPRNQTLSNCTSQQTLGTQDKFTKDNKTTPQSAKLQIGLQKDYSKVSPTIFDDLNQKTHFQNQLENEIKQLKQQNEKYTEELNKFKNEVKTAQNELIQTKMQNLKIVQEKDKIISQLQQQIQTADNEIEVKISQLTVKFQSEIQELKKTNQQLINNQKNLFNNEQLEAEVQNRIQAETRAIYEKVENIIKQKYQKALDNEIQKYIKINDELSSQLENQKQGYEEQIKDIKLQFRILEQEKRDQKQISDQQYEEKQKQFNDMLNQHNNQNQQKQQFNDFMSLNSNQNQLKQLQTEKENQEQFYRSNTLELQQQLQSQKQNFEKQVLDLANENTKFKTDYTTIQRMYELQTQILFEQEAKLKISENNLLQATQSIQEYKAKYNQQTFNDAIQSKLESQRQQFVQQLNDAIKKENEKQQELDQKNRELEKQIVRLNSELSNKDAKKLENKIESIQNENSCLSAKLQEIHNCDQQKTHDNQQVILKLKDKDKENDQLRWQIIDQQKISKNIQEISEKQNKQLKELVEDQKLQQKQLEQEIAQLIDTQQKQLQQFNERHQINVQILEQEINMLHKSSDAEQEKHLLIQEQHVKDYEYEKQQLIYKYTDEINKQLRDHQQDKQNLENKHGKQQKDMKHAFDEEKQKLVQSYNQQQSQSKTEFDQIIRENMQQYENLIFALKQQNQSTIQEYQQQLQQSKTEQQNIQVKAEQDTIQIQNEAQTKIQSETTRITTECHNKLQRVTEDFNSQNQILQLQIAKLQEQTLNYKEQEEQLIVQQRIHTDNIHQLQAMLQQLQYNINQFEDQKAIYLNVALNKKLNSENIKTIVQLLNQQDALNVLLTQTLQKVDPSYCAPKPLEIDQMQEEIQTNKQKLGQQNELYYYETIREEFKVECKRLITEFKFNEKLELQLPEQIEINNNGEGKNQMKLARKNDEEDKKKPTNNTVKIIIDMKDYPEDTGTKLIKIINKQLPTMISAEVQEDLNVMVIVKKENSEETAKAIRKLKIKDKRLICWILESESYLLESVINISISESEDQSHVYSQSEEENELKQNIQTRILIDLKEFPEETGQKLIKYLKKQIPKMINAQVTEENNVMVIVKQKDTEETAKIIRKLKIDNKRLNCQIIDQSPNQPVLESVINISISESEAQVKDKQILIDLKEFPEDTAPKLIKTLKKQIPEMITADVMEDLNVLVTAKQEDVEETAKTIRRLKVLEKRLNCTIVNKNDKKDEKKKTNIK</sequence>
<feature type="region of interest" description="Disordered" evidence="3">
    <location>
        <begin position="890"/>
        <end position="909"/>
    </location>
</feature>
<dbReference type="SMART" id="SM00698">
    <property type="entry name" value="MORN"/>
    <property type="match status" value="4"/>
</dbReference>
<dbReference type="EMBL" id="CAXDID020000023">
    <property type="protein sequence ID" value="CAL5988806.1"/>
    <property type="molecule type" value="Genomic_DNA"/>
</dbReference>